<evidence type="ECO:0000313" key="2">
    <source>
        <dbReference type="EMBL" id="RRT70994.1"/>
    </source>
</evidence>
<organism evidence="2 3">
    <name type="scientific">Ensete ventricosum</name>
    <name type="common">Abyssinian banana</name>
    <name type="synonym">Musa ensete</name>
    <dbReference type="NCBI Taxonomy" id="4639"/>
    <lineage>
        <taxon>Eukaryota</taxon>
        <taxon>Viridiplantae</taxon>
        <taxon>Streptophyta</taxon>
        <taxon>Embryophyta</taxon>
        <taxon>Tracheophyta</taxon>
        <taxon>Spermatophyta</taxon>
        <taxon>Magnoliopsida</taxon>
        <taxon>Liliopsida</taxon>
        <taxon>Zingiberales</taxon>
        <taxon>Musaceae</taxon>
        <taxon>Ensete</taxon>
    </lineage>
</organism>
<comment type="caution">
    <text evidence="2">The sequence shown here is derived from an EMBL/GenBank/DDBJ whole genome shotgun (WGS) entry which is preliminary data.</text>
</comment>
<dbReference type="EMBL" id="AMZH03003840">
    <property type="protein sequence ID" value="RRT70994.1"/>
    <property type="molecule type" value="Genomic_DNA"/>
</dbReference>
<protein>
    <submittedName>
        <fullName evidence="2">Uncharacterized protein</fullName>
    </submittedName>
</protein>
<gene>
    <name evidence="2" type="ORF">B296_00032702</name>
</gene>
<accession>A0A427A458</accession>
<dbReference type="Proteomes" id="UP000287651">
    <property type="component" value="Unassembled WGS sequence"/>
</dbReference>
<sequence length="252" mass="26375">MEAILCLPSALRGPPLKGPGRLLLHRHTRNHALLGRISFPRSRPRSHTVVSLSHVPPPPPSPPRPEEDKGRAGLARARKGVKVGAAVVAAVACALGAVTVLRGAPVAGGAGSAMAVGTAGGDGKGVTMTAGNTGCSSRGDANQQGGDVGTGVQRTPNMVREILFGTACKKPWVSLLDHAFTEVLPPSKRLQLMNLIYQLAVIDMMLATEKLLSMNTGFDDPEVQKLINAAKESWGVYKDLVRDGFGSEPSNI</sequence>
<dbReference type="AlphaFoldDB" id="A0A427A458"/>
<proteinExistence type="predicted"/>
<evidence type="ECO:0000256" key="1">
    <source>
        <dbReference type="SAM" id="MobiDB-lite"/>
    </source>
</evidence>
<reference evidence="2 3" key="1">
    <citation type="journal article" date="2014" name="Agronomy (Basel)">
        <title>A Draft Genome Sequence for Ensete ventricosum, the Drought-Tolerant Tree Against Hunger.</title>
        <authorList>
            <person name="Harrison J."/>
            <person name="Moore K.A."/>
            <person name="Paszkiewicz K."/>
            <person name="Jones T."/>
            <person name="Grant M."/>
            <person name="Ambacheew D."/>
            <person name="Muzemil S."/>
            <person name="Studholme D.J."/>
        </authorList>
    </citation>
    <scope>NUCLEOTIDE SEQUENCE [LARGE SCALE GENOMIC DNA]</scope>
</reference>
<feature type="region of interest" description="Disordered" evidence="1">
    <location>
        <begin position="43"/>
        <end position="74"/>
    </location>
</feature>
<name>A0A427A458_ENSVE</name>
<evidence type="ECO:0000313" key="3">
    <source>
        <dbReference type="Proteomes" id="UP000287651"/>
    </source>
</evidence>